<feature type="transmembrane region" description="Helical" evidence="1">
    <location>
        <begin position="126"/>
        <end position="143"/>
    </location>
</feature>
<dbReference type="Proteomes" id="UP000217265">
    <property type="component" value="Chromosome"/>
</dbReference>
<gene>
    <name evidence="2" type="ORF">CMV30_01385</name>
</gene>
<protein>
    <recommendedName>
        <fullName evidence="4">TVP38/TMEM64 family membrane protein</fullName>
    </recommendedName>
</protein>
<name>A0A290Q248_9BACT</name>
<evidence type="ECO:0000313" key="2">
    <source>
        <dbReference type="EMBL" id="ATC62725.1"/>
    </source>
</evidence>
<dbReference type="OrthoDB" id="195800at2"/>
<keyword evidence="3" id="KW-1185">Reference proteome</keyword>
<feature type="transmembrane region" description="Helical" evidence="1">
    <location>
        <begin position="14"/>
        <end position="33"/>
    </location>
</feature>
<evidence type="ECO:0008006" key="4">
    <source>
        <dbReference type="Google" id="ProtNLM"/>
    </source>
</evidence>
<dbReference type="EMBL" id="CP023344">
    <property type="protein sequence ID" value="ATC62725.1"/>
    <property type="molecule type" value="Genomic_DNA"/>
</dbReference>
<feature type="transmembrane region" description="Helical" evidence="1">
    <location>
        <begin position="45"/>
        <end position="71"/>
    </location>
</feature>
<organism evidence="2 3">
    <name type="scientific">Nibricoccus aquaticus</name>
    <dbReference type="NCBI Taxonomy" id="2576891"/>
    <lineage>
        <taxon>Bacteria</taxon>
        <taxon>Pseudomonadati</taxon>
        <taxon>Verrucomicrobiota</taxon>
        <taxon>Opitutia</taxon>
        <taxon>Opitutales</taxon>
        <taxon>Opitutaceae</taxon>
        <taxon>Nibricoccus</taxon>
    </lineage>
</organism>
<dbReference type="RefSeq" id="WP_096054360.1">
    <property type="nucleotide sequence ID" value="NZ_CP023344.1"/>
</dbReference>
<dbReference type="AlphaFoldDB" id="A0A290Q248"/>
<proteinExistence type="predicted"/>
<feature type="transmembrane region" description="Helical" evidence="1">
    <location>
        <begin position="78"/>
        <end position="99"/>
    </location>
</feature>
<accession>A0A290Q248</accession>
<keyword evidence="1" id="KW-0812">Transmembrane</keyword>
<reference evidence="2 3" key="1">
    <citation type="submission" date="2017-09" db="EMBL/GenBank/DDBJ databases">
        <title>Complete genome sequence of Verrucomicrobial strain HZ-65, isolated from freshwater.</title>
        <authorList>
            <person name="Choi A."/>
        </authorList>
    </citation>
    <scope>NUCLEOTIDE SEQUENCE [LARGE SCALE GENOMIC DNA]</scope>
    <source>
        <strain evidence="2 3">HZ-65</strain>
    </source>
</reference>
<feature type="transmembrane region" description="Helical" evidence="1">
    <location>
        <begin position="183"/>
        <end position="206"/>
    </location>
</feature>
<evidence type="ECO:0000256" key="1">
    <source>
        <dbReference type="SAM" id="Phobius"/>
    </source>
</evidence>
<sequence>MSTPASPALRRRRITIIAVALGIAALFAVLTHFGGGARWKEAMDALPAAALLACFAVLPLTGFPVTLLLLAVGARFGFWPGLAATAAATAFHLVASYPLSKVVRRPVTALLEKAGWSLPQLDRGSAWTFSTWLALAPGLSYALKNYTPALAGVPFAIYFLSYYPIHVITSVLGLLIGGATMNFSWPLAFGVLAYGIIMAVLTKMLATRLRENRAASNTFAAHSSTAAPAA</sequence>
<keyword evidence="1" id="KW-1133">Transmembrane helix</keyword>
<feature type="transmembrane region" description="Helical" evidence="1">
    <location>
        <begin position="155"/>
        <end position="177"/>
    </location>
</feature>
<dbReference type="KEGG" id="vbh:CMV30_01385"/>
<keyword evidence="1" id="KW-0472">Membrane</keyword>
<evidence type="ECO:0000313" key="3">
    <source>
        <dbReference type="Proteomes" id="UP000217265"/>
    </source>
</evidence>